<dbReference type="HAMAP" id="MF_00984">
    <property type="entry name" value="SSB"/>
    <property type="match status" value="1"/>
</dbReference>
<reference evidence="3" key="1">
    <citation type="journal article" date="2021" name="Proc. Natl. Acad. Sci. U.S.A.">
        <title>A Catalog of Tens of Thousands of Viruses from Human Metagenomes Reveals Hidden Associations with Chronic Diseases.</title>
        <authorList>
            <person name="Tisza M.J."/>
            <person name="Buck C.B."/>
        </authorList>
    </citation>
    <scope>NUCLEOTIDE SEQUENCE</scope>
    <source>
        <strain evidence="3">CtlSa24</strain>
    </source>
</reference>
<dbReference type="GO" id="GO:0006260">
    <property type="term" value="P:DNA replication"/>
    <property type="evidence" value="ECO:0007669"/>
    <property type="project" value="InterPro"/>
</dbReference>
<dbReference type="Gene3D" id="2.40.50.140">
    <property type="entry name" value="Nucleic acid-binding proteins"/>
    <property type="match status" value="1"/>
</dbReference>
<dbReference type="PIRSF" id="PIRSF002070">
    <property type="entry name" value="SSB"/>
    <property type="match status" value="1"/>
</dbReference>
<accession>A0A8S5N3S5</accession>
<dbReference type="InterPro" id="IPR011344">
    <property type="entry name" value="ssDNA-bd"/>
</dbReference>
<keyword evidence="1 2" id="KW-0238">DNA-binding</keyword>
<evidence type="ECO:0000256" key="2">
    <source>
        <dbReference type="PIRNR" id="PIRNR002070"/>
    </source>
</evidence>
<dbReference type="Pfam" id="PF00436">
    <property type="entry name" value="SSB"/>
    <property type="match status" value="1"/>
</dbReference>
<sequence length="134" mass="15214">MINHAVVVGRLAKKPELKFTTNGTKYTQFSVATQRNFKNKSGEYEADFINCLMWRTAAENFVKFTDKGSLVGIEGRIQTRSYDKDGKTVYITEVLAEGFSLLETKKVVEARSNQQVFNSNEAEPIEFSEDDLPF</sequence>
<evidence type="ECO:0000256" key="1">
    <source>
        <dbReference type="ARBA" id="ARBA00023125"/>
    </source>
</evidence>
<dbReference type="CDD" id="cd04496">
    <property type="entry name" value="SSB_OBF"/>
    <property type="match status" value="1"/>
</dbReference>
<dbReference type="PANTHER" id="PTHR10302">
    <property type="entry name" value="SINGLE-STRANDED DNA-BINDING PROTEIN"/>
    <property type="match status" value="1"/>
</dbReference>
<dbReference type="NCBIfam" id="TIGR00621">
    <property type="entry name" value="ssb"/>
    <property type="match status" value="1"/>
</dbReference>
<dbReference type="GO" id="GO:0003697">
    <property type="term" value="F:single-stranded DNA binding"/>
    <property type="evidence" value="ECO:0007669"/>
    <property type="project" value="InterPro"/>
</dbReference>
<proteinExistence type="inferred from homology"/>
<name>A0A8S5N3S5_9CAUD</name>
<dbReference type="PANTHER" id="PTHR10302:SF27">
    <property type="entry name" value="SINGLE-STRANDED DNA-BINDING PROTEIN"/>
    <property type="match status" value="1"/>
</dbReference>
<organism evidence="3">
    <name type="scientific">Siphoviridae sp. ctlSa24</name>
    <dbReference type="NCBI Taxonomy" id="2826447"/>
    <lineage>
        <taxon>Viruses</taxon>
        <taxon>Duplodnaviria</taxon>
        <taxon>Heunggongvirae</taxon>
        <taxon>Uroviricota</taxon>
        <taxon>Caudoviricetes</taxon>
    </lineage>
</organism>
<dbReference type="InterPro" id="IPR012340">
    <property type="entry name" value="NA-bd_OB-fold"/>
</dbReference>
<dbReference type="PROSITE" id="PS50935">
    <property type="entry name" value="SSB"/>
    <property type="match status" value="1"/>
</dbReference>
<dbReference type="SUPFAM" id="SSF50249">
    <property type="entry name" value="Nucleic acid-binding proteins"/>
    <property type="match status" value="1"/>
</dbReference>
<dbReference type="EMBL" id="BK015053">
    <property type="protein sequence ID" value="DAD89128.1"/>
    <property type="molecule type" value="Genomic_DNA"/>
</dbReference>
<evidence type="ECO:0000313" key="3">
    <source>
        <dbReference type="EMBL" id="DAD89128.1"/>
    </source>
</evidence>
<protein>
    <recommendedName>
        <fullName evidence="2">Single-stranded DNA-binding protein</fullName>
    </recommendedName>
</protein>
<dbReference type="InterPro" id="IPR000424">
    <property type="entry name" value="Primosome_PriB/ssb"/>
</dbReference>
<dbReference type="GO" id="GO:0009295">
    <property type="term" value="C:nucleoid"/>
    <property type="evidence" value="ECO:0007669"/>
    <property type="project" value="TreeGrafter"/>
</dbReference>